<evidence type="ECO:0000313" key="1">
    <source>
        <dbReference type="EMBL" id="RCN59297.1"/>
    </source>
</evidence>
<dbReference type="InterPro" id="IPR008878">
    <property type="entry name" value="Transposase_IS66_Orf2"/>
</dbReference>
<dbReference type="Proteomes" id="UP000253250">
    <property type="component" value="Unassembled WGS sequence"/>
</dbReference>
<sequence>MRGLLGGAMIAITPHMRVLVAVESVDFRVGIDGLAQRCRAVLQEDPFQGTVFVFRSRSHTAIKLLIYDKWYAPSNVEWPVGRA</sequence>
<dbReference type="NCBIfam" id="NF033819">
    <property type="entry name" value="IS66_TnpB"/>
    <property type="match status" value="1"/>
</dbReference>
<dbReference type="PANTHER" id="PTHR36455:SF1">
    <property type="entry name" value="BLR8292 PROTEIN"/>
    <property type="match status" value="1"/>
</dbReference>
<comment type="caution">
    <text evidence="1">The sequence shown here is derived from an EMBL/GenBank/DDBJ whole genome shotgun (WGS) entry which is preliminary data.</text>
</comment>
<reference evidence="1 2" key="1">
    <citation type="submission" date="2018-02" db="EMBL/GenBank/DDBJ databases">
        <title>Insights into the biology of acidophilic members of the Acidiferrobacteraceae family derived from comparative genomic analyses.</title>
        <authorList>
            <person name="Issotta F."/>
            <person name="Thyssen C."/>
            <person name="Mena C."/>
            <person name="Moya A."/>
            <person name="Bellenberg S."/>
            <person name="Sproer C."/>
            <person name="Covarrubias P.C."/>
            <person name="Sand W."/>
            <person name="Quatrini R."/>
            <person name="Vera M."/>
        </authorList>
    </citation>
    <scope>NUCLEOTIDE SEQUENCE [LARGE SCALE GENOMIC DNA]</scope>
    <source>
        <strain evidence="2">m-1</strain>
    </source>
</reference>
<dbReference type="Pfam" id="PF05717">
    <property type="entry name" value="TnpB_IS66"/>
    <property type="match status" value="1"/>
</dbReference>
<evidence type="ECO:0008006" key="3">
    <source>
        <dbReference type="Google" id="ProtNLM"/>
    </source>
</evidence>
<gene>
    <name evidence="1" type="ORF">C4900_06230</name>
</gene>
<name>A0A368HMC4_9GAMM</name>
<dbReference type="AlphaFoldDB" id="A0A368HMC4"/>
<proteinExistence type="predicted"/>
<evidence type="ECO:0000313" key="2">
    <source>
        <dbReference type="Proteomes" id="UP000253250"/>
    </source>
</evidence>
<organism evidence="1 2">
    <name type="scientific">Acidiferrobacter thiooxydans</name>
    <dbReference type="NCBI Taxonomy" id="163359"/>
    <lineage>
        <taxon>Bacteria</taxon>
        <taxon>Pseudomonadati</taxon>
        <taxon>Pseudomonadota</taxon>
        <taxon>Gammaproteobacteria</taxon>
        <taxon>Acidiferrobacterales</taxon>
        <taxon>Acidiferrobacteraceae</taxon>
        <taxon>Acidiferrobacter</taxon>
    </lineage>
</organism>
<dbReference type="EMBL" id="PSYR01000001">
    <property type="protein sequence ID" value="RCN59297.1"/>
    <property type="molecule type" value="Genomic_DNA"/>
</dbReference>
<protein>
    <recommendedName>
        <fullName evidence="3">Transposase</fullName>
    </recommendedName>
</protein>
<dbReference type="PANTHER" id="PTHR36455">
    <property type="match status" value="1"/>
</dbReference>
<accession>A0A368HMC4</accession>
<keyword evidence="2" id="KW-1185">Reference proteome</keyword>